<dbReference type="Gramene" id="PRQ58735">
    <property type="protein sequence ID" value="PRQ58735"/>
    <property type="gene ID" value="RchiOBHm_Chr1g0362541"/>
</dbReference>
<evidence type="ECO:0000313" key="5">
    <source>
        <dbReference type="EMBL" id="PRQ58735.1"/>
    </source>
</evidence>
<proteinExistence type="inferred from homology"/>
<dbReference type="EMBL" id="PDCK01000039">
    <property type="protein sequence ID" value="PRQ58735.1"/>
    <property type="molecule type" value="Genomic_DNA"/>
</dbReference>
<keyword evidence="3" id="KW-0539">Nucleus</keyword>
<dbReference type="PANTHER" id="PTHR14152">
    <property type="entry name" value="SQUAMOUS CELL CARCINOMA ANTIGEN RECOGNISED BY CYTOTOXIC T LYMPHOCYTES"/>
    <property type="match status" value="1"/>
</dbReference>
<keyword evidence="6" id="KW-1185">Reference proteome</keyword>
<keyword evidence="4" id="KW-0732">Signal</keyword>
<feature type="signal peptide" evidence="4">
    <location>
        <begin position="1"/>
        <end position="22"/>
    </location>
</feature>
<feature type="chain" id="PRO_5015121226" evidence="4">
    <location>
        <begin position="23"/>
        <end position="92"/>
    </location>
</feature>
<comment type="caution">
    <text evidence="5">The sequence shown here is derived from an EMBL/GenBank/DDBJ whole genome shotgun (WGS) entry which is preliminary data.</text>
</comment>
<dbReference type="GO" id="GO:0046540">
    <property type="term" value="C:U4/U6 x U5 tri-snRNP complex"/>
    <property type="evidence" value="ECO:0007669"/>
    <property type="project" value="TreeGrafter"/>
</dbReference>
<evidence type="ECO:0000256" key="4">
    <source>
        <dbReference type="SAM" id="SignalP"/>
    </source>
</evidence>
<sequence length="92" mass="10391">MPLISITCFLFIRCLRFNVTDGDMLENVELGEQKQRDDAYKAAKKKTGIYADKFNDDPTLEKKILPQYDDPAADEVSISCLFPPLLVSAAEF</sequence>
<comment type="similarity">
    <text evidence="2">Belongs to the SNU66/SART1 family.</text>
</comment>
<accession>A0A2P6SJ74</accession>
<dbReference type="InterPro" id="IPR005011">
    <property type="entry name" value="SNU66/SART1"/>
</dbReference>
<dbReference type="GO" id="GO:0045292">
    <property type="term" value="P:mRNA cis splicing, via spliceosome"/>
    <property type="evidence" value="ECO:0007669"/>
    <property type="project" value="TreeGrafter"/>
</dbReference>
<evidence type="ECO:0000256" key="1">
    <source>
        <dbReference type="ARBA" id="ARBA00004123"/>
    </source>
</evidence>
<protein>
    <submittedName>
        <fullName evidence="5">Putative SNU66/SART1 family protein</fullName>
    </submittedName>
</protein>
<evidence type="ECO:0000313" key="6">
    <source>
        <dbReference type="Proteomes" id="UP000238479"/>
    </source>
</evidence>
<organism evidence="5 6">
    <name type="scientific">Rosa chinensis</name>
    <name type="common">China rose</name>
    <dbReference type="NCBI Taxonomy" id="74649"/>
    <lineage>
        <taxon>Eukaryota</taxon>
        <taxon>Viridiplantae</taxon>
        <taxon>Streptophyta</taxon>
        <taxon>Embryophyta</taxon>
        <taxon>Tracheophyta</taxon>
        <taxon>Spermatophyta</taxon>
        <taxon>Magnoliopsida</taxon>
        <taxon>eudicotyledons</taxon>
        <taxon>Gunneridae</taxon>
        <taxon>Pentapetalae</taxon>
        <taxon>rosids</taxon>
        <taxon>fabids</taxon>
        <taxon>Rosales</taxon>
        <taxon>Rosaceae</taxon>
        <taxon>Rosoideae</taxon>
        <taxon>Rosoideae incertae sedis</taxon>
        <taxon>Rosa</taxon>
    </lineage>
</organism>
<dbReference type="PANTHER" id="PTHR14152:SF5">
    <property type="entry name" value="U4_U6.U5 TRI-SNRNP-ASSOCIATED PROTEIN 1"/>
    <property type="match status" value="1"/>
</dbReference>
<reference evidence="5 6" key="1">
    <citation type="journal article" date="2018" name="Nat. Genet.">
        <title>The Rosa genome provides new insights in the design of modern roses.</title>
        <authorList>
            <person name="Bendahmane M."/>
        </authorList>
    </citation>
    <scope>NUCLEOTIDE SEQUENCE [LARGE SCALE GENOMIC DNA]</scope>
    <source>
        <strain evidence="6">cv. Old Blush</strain>
    </source>
</reference>
<dbReference type="AlphaFoldDB" id="A0A2P6SJ74"/>
<dbReference type="STRING" id="74649.A0A2P6SJ74"/>
<evidence type="ECO:0000256" key="3">
    <source>
        <dbReference type="ARBA" id="ARBA00023242"/>
    </source>
</evidence>
<comment type="subcellular location">
    <subcellularLocation>
        <location evidence="1">Nucleus</location>
    </subcellularLocation>
</comment>
<name>A0A2P6SJ74_ROSCH</name>
<dbReference type="Proteomes" id="UP000238479">
    <property type="component" value="Chromosome 1"/>
</dbReference>
<gene>
    <name evidence="5" type="ORF">RchiOBHm_Chr1g0362541</name>
</gene>
<dbReference type="GO" id="GO:0000481">
    <property type="term" value="P:maturation of 5S rRNA"/>
    <property type="evidence" value="ECO:0007669"/>
    <property type="project" value="TreeGrafter"/>
</dbReference>
<evidence type="ECO:0000256" key="2">
    <source>
        <dbReference type="ARBA" id="ARBA00006076"/>
    </source>
</evidence>